<evidence type="ECO:0000313" key="3">
    <source>
        <dbReference type="EMBL" id="ABD11975.1"/>
    </source>
</evidence>
<evidence type="ECO:0008006" key="5">
    <source>
        <dbReference type="Google" id="ProtNLM"/>
    </source>
</evidence>
<accession>Q2J9R7</accession>
<keyword evidence="2" id="KW-0812">Transmembrane</keyword>
<proteinExistence type="predicted"/>
<evidence type="ECO:0000256" key="1">
    <source>
        <dbReference type="SAM" id="MobiDB-lite"/>
    </source>
</evidence>
<evidence type="ECO:0000256" key="2">
    <source>
        <dbReference type="SAM" id="Phobius"/>
    </source>
</evidence>
<organism evidence="3 4">
    <name type="scientific">Frankia casuarinae (strain DSM 45818 / CECT 9043 / HFP020203 / CcI3)</name>
    <dbReference type="NCBI Taxonomy" id="106370"/>
    <lineage>
        <taxon>Bacteria</taxon>
        <taxon>Bacillati</taxon>
        <taxon>Actinomycetota</taxon>
        <taxon>Actinomycetes</taxon>
        <taxon>Frankiales</taxon>
        <taxon>Frankiaceae</taxon>
        <taxon>Frankia</taxon>
    </lineage>
</organism>
<dbReference type="KEGG" id="fra:Francci3_2613"/>
<feature type="transmembrane region" description="Helical" evidence="2">
    <location>
        <begin position="295"/>
        <end position="314"/>
    </location>
</feature>
<sequence>MVTGGRHRGGGEHDPLPGQRPEPGHSAPSPPPASGETGLPGLPGLPGPADPAGRAWARFGGVDGLGTHGVRRIAVITVGMALLMGVLVWLYGTSVTSLRPRDLPILTVGPAPAATALADQISRVEPGALTVRTVPTVAAADRALRERDAYAAIVIGGNGLTLRVASAASPAVTEALTRGIRVFMPGLEIPVVDVVANAPRDQAGGGLAAGYLPLTLVITAAGVLLARMVGSRVIRLAGLAALAVLSGFAGAVALQGALDVLPGEFLTTMAVVTLLALAVAGPVLGLGAVAGVPGLVAAVLVLVAGAALSAAASAPEMLPRPWGDIGQFAPPGAGATLLRSTAYFDGAGGGRPVLVLAGWFVVGLGLAVVGRPVRPQEGRIRIRVTSGPSVPARRGGIRA</sequence>
<dbReference type="Proteomes" id="UP000001937">
    <property type="component" value="Chromosome"/>
</dbReference>
<dbReference type="EMBL" id="CP000249">
    <property type="protein sequence ID" value="ABD11975.1"/>
    <property type="molecule type" value="Genomic_DNA"/>
</dbReference>
<name>Q2J9R7_FRACC</name>
<feature type="transmembrane region" description="Helical" evidence="2">
    <location>
        <begin position="73"/>
        <end position="92"/>
    </location>
</feature>
<feature type="transmembrane region" description="Helical" evidence="2">
    <location>
        <begin position="233"/>
        <end position="253"/>
    </location>
</feature>
<gene>
    <name evidence="3" type="ordered locus">Francci3_2613</name>
</gene>
<dbReference type="eggNOG" id="COG1511">
    <property type="taxonomic scope" value="Bacteria"/>
</dbReference>
<dbReference type="HOGENOM" id="CLU_045983_2_0_11"/>
<feature type="transmembrane region" description="Helical" evidence="2">
    <location>
        <begin position="353"/>
        <end position="373"/>
    </location>
</feature>
<dbReference type="RefSeq" id="WP_011437010.1">
    <property type="nucleotide sequence ID" value="NC_007777.1"/>
</dbReference>
<dbReference type="AlphaFoldDB" id="Q2J9R7"/>
<feature type="transmembrane region" description="Helical" evidence="2">
    <location>
        <begin position="208"/>
        <end position="226"/>
    </location>
</feature>
<keyword evidence="4" id="KW-1185">Reference proteome</keyword>
<dbReference type="STRING" id="106370.Francci3_2613"/>
<feature type="region of interest" description="Disordered" evidence="1">
    <location>
        <begin position="1"/>
        <end position="51"/>
    </location>
</feature>
<keyword evidence="2" id="KW-1133">Transmembrane helix</keyword>
<keyword evidence="2" id="KW-0472">Membrane</keyword>
<feature type="transmembrane region" description="Helical" evidence="2">
    <location>
        <begin position="265"/>
        <end position="288"/>
    </location>
</feature>
<reference evidence="3 4" key="1">
    <citation type="journal article" date="2007" name="Genome Res.">
        <title>Genome characteristics of facultatively symbiotic Frankia sp. strains reflect host range and host plant biogeography.</title>
        <authorList>
            <person name="Normand P."/>
            <person name="Lapierre P."/>
            <person name="Tisa L.S."/>
            <person name="Gogarten J.P."/>
            <person name="Alloisio N."/>
            <person name="Bagnarol E."/>
            <person name="Bassi C.A."/>
            <person name="Berry A.M."/>
            <person name="Bickhart D.M."/>
            <person name="Choisne N."/>
            <person name="Couloux A."/>
            <person name="Cournoyer B."/>
            <person name="Cruveiller S."/>
            <person name="Daubin V."/>
            <person name="Demange N."/>
            <person name="Francino M.P."/>
            <person name="Goltsman E."/>
            <person name="Huang Y."/>
            <person name="Kopp O.R."/>
            <person name="Labarre L."/>
            <person name="Lapidus A."/>
            <person name="Lavire C."/>
            <person name="Marechal J."/>
            <person name="Martinez M."/>
            <person name="Mastronunzio J.E."/>
            <person name="Mullin B.C."/>
            <person name="Niemann J."/>
            <person name="Pujic P."/>
            <person name="Rawnsley T."/>
            <person name="Rouy Z."/>
            <person name="Schenowitz C."/>
            <person name="Sellstedt A."/>
            <person name="Tavares F."/>
            <person name="Tomkins J.P."/>
            <person name="Vallenet D."/>
            <person name="Valverde C."/>
            <person name="Wall L.G."/>
            <person name="Wang Y."/>
            <person name="Medigue C."/>
            <person name="Benson D.R."/>
        </authorList>
    </citation>
    <scope>NUCLEOTIDE SEQUENCE [LARGE SCALE GENOMIC DNA]</scope>
    <source>
        <strain evidence="4">DSM 45818 / CECT 9043 / CcI3</strain>
    </source>
</reference>
<evidence type="ECO:0000313" key="4">
    <source>
        <dbReference type="Proteomes" id="UP000001937"/>
    </source>
</evidence>
<protein>
    <recommendedName>
        <fullName evidence="5">Integral membrane protein</fullName>
    </recommendedName>
</protein>